<feature type="transmembrane region" description="Helical" evidence="7">
    <location>
        <begin position="123"/>
        <end position="143"/>
    </location>
</feature>
<evidence type="ECO:0000256" key="4">
    <source>
        <dbReference type="ARBA" id="ARBA00022692"/>
    </source>
</evidence>
<evidence type="ECO:0000256" key="6">
    <source>
        <dbReference type="ARBA" id="ARBA00023136"/>
    </source>
</evidence>
<dbReference type="InterPro" id="IPR000515">
    <property type="entry name" value="MetI-like"/>
</dbReference>
<reference evidence="9" key="1">
    <citation type="submission" date="2016-08" db="EMBL/GenBank/DDBJ databases">
        <authorList>
            <person name="Seilhamer J.J."/>
        </authorList>
    </citation>
    <scope>NUCLEOTIDE SEQUENCE</scope>
    <source>
        <strain evidence="9">86</strain>
    </source>
</reference>
<sequence length="308" mass="34711">MSSRQLTAMTGLAWRERARQLTTPEIVTPTVLLLPSLCLIAFLILYPIIQGFWYSLTDGSLLRPGHFVALGNYVELMMSPSFWHSVRFSVVFALSNIVGCYLLGLGLALLMQMDMPFRGLFRVLLLLPWIVPSVVAIVSWRWMVADQNALFNQIIKAFGGSPIYFLSDSTWAVVVVIVIKIWRSFPFMMLSLLAALQTIDRSLYEAAEIDGAGRCQSFWHITLPEIRNISVILCLLMTIWSVNDFDTPWLLAQGGPANATENLVVLAYRYTFARNDVGTGAAVSFITLFILMALFIFVLRLQREDRDA</sequence>
<feature type="transmembrane region" description="Helical" evidence="7">
    <location>
        <begin position="26"/>
        <end position="49"/>
    </location>
</feature>
<feature type="domain" description="ABC transmembrane type-1" evidence="8">
    <location>
        <begin position="86"/>
        <end position="298"/>
    </location>
</feature>
<keyword evidence="6 7" id="KW-0472">Membrane</keyword>
<feature type="transmembrane region" description="Helical" evidence="7">
    <location>
        <begin position="163"/>
        <end position="182"/>
    </location>
</feature>
<evidence type="ECO:0000256" key="3">
    <source>
        <dbReference type="ARBA" id="ARBA00022475"/>
    </source>
</evidence>
<dbReference type="PANTHER" id="PTHR43005">
    <property type="entry name" value="BLR7065 PROTEIN"/>
    <property type="match status" value="1"/>
</dbReference>
<keyword evidence="2 7" id="KW-0813">Transport</keyword>
<proteinExistence type="inferred from homology"/>
<evidence type="ECO:0000313" key="9">
    <source>
        <dbReference type="EMBL" id="SCM74981.1"/>
    </source>
</evidence>
<evidence type="ECO:0000256" key="1">
    <source>
        <dbReference type="ARBA" id="ARBA00004651"/>
    </source>
</evidence>
<evidence type="ECO:0000256" key="7">
    <source>
        <dbReference type="RuleBase" id="RU363032"/>
    </source>
</evidence>
<dbReference type="CDD" id="cd06261">
    <property type="entry name" value="TM_PBP2"/>
    <property type="match status" value="1"/>
</dbReference>
<evidence type="ECO:0000256" key="5">
    <source>
        <dbReference type="ARBA" id="ARBA00022989"/>
    </source>
</evidence>
<dbReference type="GO" id="GO:0005886">
    <property type="term" value="C:plasma membrane"/>
    <property type="evidence" value="ECO:0007669"/>
    <property type="project" value="UniProtKB-SubCell"/>
</dbReference>
<dbReference type="Gene3D" id="1.10.3720.10">
    <property type="entry name" value="MetI-like"/>
    <property type="match status" value="1"/>
</dbReference>
<accession>A0A212LBP1</accession>
<evidence type="ECO:0000259" key="8">
    <source>
        <dbReference type="PROSITE" id="PS50928"/>
    </source>
</evidence>
<dbReference type="RefSeq" id="WP_288199880.1">
    <property type="nucleotide sequence ID" value="NZ_LT608334.1"/>
</dbReference>
<dbReference type="PROSITE" id="PS50928">
    <property type="entry name" value="ABC_TM1"/>
    <property type="match status" value="1"/>
</dbReference>
<dbReference type="Pfam" id="PF00528">
    <property type="entry name" value="BPD_transp_1"/>
    <property type="match status" value="1"/>
</dbReference>
<dbReference type="PANTHER" id="PTHR43005:SF1">
    <property type="entry name" value="SPERMIDINE_PUTRESCINE TRANSPORT SYSTEM PERMEASE PROTEIN"/>
    <property type="match status" value="1"/>
</dbReference>
<organism evidence="9">
    <name type="scientific">uncultured Pleomorphomonas sp</name>
    <dbReference type="NCBI Taxonomy" id="442121"/>
    <lineage>
        <taxon>Bacteria</taxon>
        <taxon>Pseudomonadati</taxon>
        <taxon>Pseudomonadota</taxon>
        <taxon>Alphaproteobacteria</taxon>
        <taxon>Hyphomicrobiales</taxon>
        <taxon>Pleomorphomonadaceae</taxon>
        <taxon>Pleomorphomonas</taxon>
        <taxon>environmental samples</taxon>
    </lineage>
</organism>
<keyword evidence="4 7" id="KW-0812">Transmembrane</keyword>
<protein>
    <submittedName>
        <fullName evidence="9">Binding-protein-dependent transport systems inner membrane component</fullName>
    </submittedName>
</protein>
<keyword evidence="3" id="KW-1003">Cell membrane</keyword>
<dbReference type="InterPro" id="IPR035906">
    <property type="entry name" value="MetI-like_sf"/>
</dbReference>
<evidence type="ECO:0000256" key="2">
    <source>
        <dbReference type="ARBA" id="ARBA00022448"/>
    </source>
</evidence>
<dbReference type="GO" id="GO:0055085">
    <property type="term" value="P:transmembrane transport"/>
    <property type="evidence" value="ECO:0007669"/>
    <property type="project" value="InterPro"/>
</dbReference>
<comment type="subcellular location">
    <subcellularLocation>
        <location evidence="1 7">Cell membrane</location>
        <topology evidence="1 7">Multi-pass membrane protein</topology>
    </subcellularLocation>
</comment>
<feature type="transmembrane region" description="Helical" evidence="7">
    <location>
        <begin position="86"/>
        <end position="111"/>
    </location>
</feature>
<dbReference type="SUPFAM" id="SSF161098">
    <property type="entry name" value="MetI-like"/>
    <property type="match status" value="1"/>
</dbReference>
<dbReference type="AlphaFoldDB" id="A0A212LBP1"/>
<feature type="transmembrane region" description="Helical" evidence="7">
    <location>
        <begin position="277"/>
        <end position="299"/>
    </location>
</feature>
<dbReference type="EMBL" id="FMJD01000005">
    <property type="protein sequence ID" value="SCM74981.1"/>
    <property type="molecule type" value="Genomic_DNA"/>
</dbReference>
<keyword evidence="5 7" id="KW-1133">Transmembrane helix</keyword>
<gene>
    <name evidence="9" type="ORF">KL86PLE_130426</name>
</gene>
<comment type="similarity">
    <text evidence="7">Belongs to the binding-protein-dependent transport system permease family.</text>
</comment>
<name>A0A212LBP1_9HYPH</name>